<dbReference type="AlphaFoldDB" id="A0AAW5K8P3"/>
<dbReference type="Proteomes" id="UP000474718">
    <property type="component" value="Unassembled WGS sequence"/>
</dbReference>
<dbReference type="RefSeq" id="WP_021660962.1">
    <property type="nucleotide sequence ID" value="NZ_FQVY01000002.1"/>
</dbReference>
<comment type="caution">
    <text evidence="1">The sequence shown here is derived from an EMBL/GenBank/DDBJ whole genome shotgun (WGS) entry which is preliminary data.</text>
</comment>
<protein>
    <submittedName>
        <fullName evidence="1">Uncharacterized protein</fullName>
    </submittedName>
</protein>
<dbReference type="EMBL" id="WWVX01000002">
    <property type="protein sequence ID" value="MZL68860.1"/>
    <property type="molecule type" value="Genomic_DNA"/>
</dbReference>
<keyword evidence="3" id="KW-1185">Reference proteome</keyword>
<evidence type="ECO:0000313" key="1">
    <source>
        <dbReference type="EMBL" id="MCQ4948390.1"/>
    </source>
</evidence>
<dbReference type="Proteomes" id="UP001205063">
    <property type="component" value="Unassembled WGS sequence"/>
</dbReference>
<reference evidence="2 3" key="1">
    <citation type="journal article" date="2019" name="Nat. Med.">
        <title>A library of human gut bacterial isolates paired with longitudinal multiomics data enables mechanistic microbiome research.</title>
        <authorList>
            <person name="Poyet M."/>
            <person name="Groussin M."/>
            <person name="Gibbons S.M."/>
            <person name="Avila-Pacheco J."/>
            <person name="Jiang X."/>
            <person name="Kearney S.M."/>
            <person name="Perrotta A.R."/>
            <person name="Berdy B."/>
            <person name="Zhao S."/>
            <person name="Lieberman T.D."/>
            <person name="Swanson P.K."/>
            <person name="Smith M."/>
            <person name="Roesemann S."/>
            <person name="Alexander J.E."/>
            <person name="Rich S.A."/>
            <person name="Livny J."/>
            <person name="Vlamakis H."/>
            <person name="Clish C."/>
            <person name="Bullock K."/>
            <person name="Deik A."/>
            <person name="Scott J."/>
            <person name="Pierce K.A."/>
            <person name="Xavier R.J."/>
            <person name="Alm E.J."/>
        </authorList>
    </citation>
    <scope>NUCLEOTIDE SEQUENCE [LARGE SCALE GENOMIC DNA]</scope>
    <source>
        <strain evidence="2 3">BIOML-A2</strain>
    </source>
</reference>
<reference evidence="1" key="2">
    <citation type="submission" date="2022-06" db="EMBL/GenBank/DDBJ databases">
        <title>Isolation of gut microbiota from human fecal samples.</title>
        <authorList>
            <person name="Pamer E.G."/>
            <person name="Barat B."/>
            <person name="Waligurski E."/>
            <person name="Medina S."/>
            <person name="Paddock L."/>
            <person name="Mostad J."/>
        </authorList>
    </citation>
    <scope>NUCLEOTIDE SEQUENCE</scope>
    <source>
        <strain evidence="1">DFI.7.96</strain>
    </source>
</reference>
<evidence type="ECO:0000313" key="2">
    <source>
        <dbReference type="EMBL" id="MZL68860.1"/>
    </source>
</evidence>
<evidence type="ECO:0000313" key="3">
    <source>
        <dbReference type="Proteomes" id="UP000474718"/>
    </source>
</evidence>
<gene>
    <name evidence="2" type="ORF">GT747_03600</name>
    <name evidence="1" type="ORF">NE646_01735</name>
</gene>
<organism evidence="1 4">
    <name type="scientific">Bittarella massiliensis</name>
    <name type="common">ex Durand et al. 2017</name>
    <dbReference type="NCBI Taxonomy" id="1720313"/>
    <lineage>
        <taxon>Bacteria</taxon>
        <taxon>Bacillati</taxon>
        <taxon>Bacillota</taxon>
        <taxon>Clostridia</taxon>
        <taxon>Eubacteriales</taxon>
        <taxon>Oscillospiraceae</taxon>
        <taxon>Bittarella (ex Durand et al. 2017)</taxon>
    </lineage>
</organism>
<name>A0AAW5K8P3_9FIRM</name>
<sequence>MLGIPRRELCAMPMGELCDLIACWQIAQGAKERPVRPLDEEMIPDLP</sequence>
<evidence type="ECO:0000313" key="4">
    <source>
        <dbReference type="Proteomes" id="UP001205063"/>
    </source>
</evidence>
<proteinExistence type="predicted"/>
<accession>A0AAW5K8P3</accession>
<dbReference type="EMBL" id="JANGAB010000001">
    <property type="protein sequence ID" value="MCQ4948390.1"/>
    <property type="molecule type" value="Genomic_DNA"/>
</dbReference>